<evidence type="ECO:0000256" key="3">
    <source>
        <dbReference type="ARBA" id="ARBA00023237"/>
    </source>
</evidence>
<evidence type="ECO:0000313" key="8">
    <source>
        <dbReference type="EMBL" id="SEO77259.1"/>
    </source>
</evidence>
<keyword evidence="1" id="KW-0813">Transport</keyword>
<dbReference type="Proteomes" id="UP000198814">
    <property type="component" value="Unassembled WGS sequence"/>
</dbReference>
<dbReference type="OrthoDB" id="9775455at2"/>
<dbReference type="PROSITE" id="PS51257">
    <property type="entry name" value="PROKAR_LIPOPROTEIN"/>
    <property type="match status" value="1"/>
</dbReference>
<dbReference type="AlphaFoldDB" id="A0A1H8SDY0"/>
<evidence type="ECO:0000259" key="7">
    <source>
        <dbReference type="SMART" id="SM00965"/>
    </source>
</evidence>
<dbReference type="InterPro" id="IPR038591">
    <property type="entry name" value="NolW-like_sf"/>
</dbReference>
<evidence type="ECO:0000256" key="2">
    <source>
        <dbReference type="ARBA" id="ARBA00023136"/>
    </source>
</evidence>
<keyword evidence="6" id="KW-0732">Signal</keyword>
<dbReference type="STRING" id="42354.SAMN05216333_11845"/>
<dbReference type="RefSeq" id="WP_090320478.1">
    <property type="nucleotide sequence ID" value="NZ_FNOE01000019.1"/>
</dbReference>
<reference evidence="9" key="1">
    <citation type="submission" date="2016-10" db="EMBL/GenBank/DDBJ databases">
        <authorList>
            <person name="Varghese N."/>
            <person name="Submissions S."/>
        </authorList>
    </citation>
    <scope>NUCLEOTIDE SEQUENCE [LARGE SCALE GENOMIC DNA]</scope>
    <source>
        <strain evidence="9">Nm76</strain>
    </source>
</reference>
<dbReference type="GO" id="GO:0030246">
    <property type="term" value="F:carbohydrate binding"/>
    <property type="evidence" value="ECO:0007669"/>
    <property type="project" value="InterPro"/>
</dbReference>
<feature type="region of interest" description="Disordered" evidence="5">
    <location>
        <begin position="622"/>
        <end position="641"/>
    </location>
</feature>
<dbReference type="SMART" id="SM00965">
    <property type="entry name" value="STN"/>
    <property type="match status" value="1"/>
</dbReference>
<dbReference type="GO" id="GO:0009306">
    <property type="term" value="P:protein secretion"/>
    <property type="evidence" value="ECO:0007669"/>
    <property type="project" value="InterPro"/>
</dbReference>
<evidence type="ECO:0000256" key="1">
    <source>
        <dbReference type="ARBA" id="ARBA00022448"/>
    </source>
</evidence>
<keyword evidence="2" id="KW-0472">Membrane</keyword>
<dbReference type="InterPro" id="IPR008965">
    <property type="entry name" value="CBM2/CBM3_carb-bd_dom_sf"/>
</dbReference>
<dbReference type="PANTHER" id="PTHR30332">
    <property type="entry name" value="PROBABLE GENERAL SECRETION PATHWAY PROTEIN D"/>
    <property type="match status" value="1"/>
</dbReference>
<name>A0A1H8SDY0_9PROT</name>
<organism evidence="8 9">
    <name type="scientific">Nitrosomonas oligotropha</name>
    <dbReference type="NCBI Taxonomy" id="42354"/>
    <lineage>
        <taxon>Bacteria</taxon>
        <taxon>Pseudomonadati</taxon>
        <taxon>Pseudomonadota</taxon>
        <taxon>Betaproteobacteria</taxon>
        <taxon>Nitrosomonadales</taxon>
        <taxon>Nitrosomonadaceae</taxon>
        <taxon>Nitrosomonas</taxon>
    </lineage>
</organism>
<dbReference type="SUPFAM" id="SSF49384">
    <property type="entry name" value="Carbohydrate-binding domain"/>
    <property type="match status" value="1"/>
</dbReference>
<sequence length="759" mass="82998">MKSWRIYILIILLATTAGCAINNQTFFTRNKAFDEGKKLVAQGQFENGMAKLEQAQREEPANQEIQTVSIRLREEVIGKLQFEAESLRLSGDLERAEQAFQRILNLYPFNERAKEGLELIALERRHIARVDSAKALLARGELAQAEILVRAILQENPQQLHARQLISEINLRLTRPEVTDLALESAFKKAVTMEFKGTDLKTVFELMSRTAGINFVFDKDIRQDTKISIFVRQNTIEDILKLILATNQLAYKVLNSNSLLIYPNTPAKLKDYQELVVRSFQVAHTDVKQMVAMVRGIVKAKDIYVNEQLNLFIMRDTLEAIRLTERLVSLNDYAEPEVMLEVMILDVSRTNKFVLGPNFPQSMQFNYAGQAVLGAPAALLSNFGFSGLKSFGMTSQAKIDFLQNLSTGDILANPRVRVNNREKAKIHVGTKQPFFSANVQPGVTAIVTATPTFIDVGVKLDVEPRIGLNDDVTLKVTLEVSSVLETIPGPNGATAPRVGTRNAETILTIKDGETQVIAGLIDNRETRKIGGLMGLLNIPGLDRLTSNQDIERTKNEVVLLITPRIVRNIPRPINLENEYHFGTASEAGKLPITIKKTAAQSLSIAPAGSGRGVAAALQDAFSPPAEGQEPPPNPFASVAASASGTPTLTLQSPTNVGLGKEFSVSVRLVGAKATVNSDLVLNYEASSLEALDGGDKSGTRVIKLGKDQPSGLAAQLRFKVIAANPGTTEINIQNVNAEDMENGQAVEVTPPPPVSVNIK</sequence>
<comment type="similarity">
    <text evidence="4">Belongs to the bacterial secretin family.</text>
</comment>
<proteinExistence type="inferred from homology"/>
<dbReference type="SUPFAM" id="SSF48452">
    <property type="entry name" value="TPR-like"/>
    <property type="match status" value="1"/>
</dbReference>
<dbReference type="Gene3D" id="1.25.40.10">
    <property type="entry name" value="Tetratricopeptide repeat domain"/>
    <property type="match status" value="1"/>
</dbReference>
<dbReference type="InterPro" id="IPR011662">
    <property type="entry name" value="Secretin/TonB_short_N"/>
</dbReference>
<accession>A0A1H8SDY0</accession>
<feature type="domain" description="Secretin/TonB short N-terminal" evidence="7">
    <location>
        <begin position="213"/>
        <end position="264"/>
    </location>
</feature>
<evidence type="ECO:0000256" key="4">
    <source>
        <dbReference type="RuleBase" id="RU004003"/>
    </source>
</evidence>
<dbReference type="InterPro" id="IPR011990">
    <property type="entry name" value="TPR-like_helical_dom_sf"/>
</dbReference>
<feature type="chain" id="PRO_5011628791" evidence="6">
    <location>
        <begin position="20"/>
        <end position="759"/>
    </location>
</feature>
<evidence type="ECO:0000256" key="5">
    <source>
        <dbReference type="SAM" id="MobiDB-lite"/>
    </source>
</evidence>
<dbReference type="Gene3D" id="3.30.1370.120">
    <property type="match status" value="1"/>
</dbReference>
<dbReference type="PANTHER" id="PTHR30332:SF17">
    <property type="entry name" value="TYPE IV PILIATION SYSTEM PROTEIN DR_0774-RELATED"/>
    <property type="match status" value="1"/>
</dbReference>
<protein>
    <submittedName>
        <fullName evidence="8">General secretion pathway protein D</fullName>
    </submittedName>
</protein>
<evidence type="ECO:0000256" key="6">
    <source>
        <dbReference type="SAM" id="SignalP"/>
    </source>
</evidence>
<dbReference type="Pfam" id="PF00263">
    <property type="entry name" value="Secretin"/>
    <property type="match status" value="1"/>
</dbReference>
<dbReference type="InterPro" id="IPR004846">
    <property type="entry name" value="T2SS/T3SS_dom"/>
</dbReference>
<keyword evidence="9" id="KW-1185">Reference proteome</keyword>
<dbReference type="GO" id="GO:0015627">
    <property type="term" value="C:type II protein secretion system complex"/>
    <property type="evidence" value="ECO:0007669"/>
    <property type="project" value="TreeGrafter"/>
</dbReference>
<dbReference type="InterPro" id="IPR050810">
    <property type="entry name" value="Bact_Secretion_Sys_Channel"/>
</dbReference>
<dbReference type="Pfam" id="PF07660">
    <property type="entry name" value="STN"/>
    <property type="match status" value="1"/>
</dbReference>
<keyword evidence="3" id="KW-0998">Cell outer membrane</keyword>
<feature type="signal peptide" evidence="6">
    <location>
        <begin position="1"/>
        <end position="19"/>
    </location>
</feature>
<evidence type="ECO:0000313" key="9">
    <source>
        <dbReference type="Proteomes" id="UP000198814"/>
    </source>
</evidence>
<dbReference type="GO" id="GO:0019867">
    <property type="term" value="C:outer membrane"/>
    <property type="evidence" value="ECO:0007669"/>
    <property type="project" value="InterPro"/>
</dbReference>
<gene>
    <name evidence="8" type="ORF">SAMN05216333_11845</name>
</gene>
<dbReference type="EMBL" id="FODO01000018">
    <property type="protein sequence ID" value="SEO77259.1"/>
    <property type="molecule type" value="Genomic_DNA"/>
</dbReference>